<evidence type="ECO:0000313" key="1">
    <source>
        <dbReference type="EMBL" id="VDN46525.1"/>
    </source>
</evidence>
<accession>A0A183F0B4</accession>
<proteinExistence type="predicted"/>
<dbReference type="AlphaFoldDB" id="A0A183F0B4"/>
<sequence length="105" mass="11616">MAEQRLKDTARKYVEQLNNSKSKQHKLMAQLLCSAVLSAPALPEQMIKALVKISVATCFTRFTNRQSQAAVQSVLSALVQKDAPTSMNYLTDAFASFFRPNIAPP</sequence>
<evidence type="ECO:0000313" key="3">
    <source>
        <dbReference type="WBParaSite" id="GPUH_0002668501-mRNA-1"/>
    </source>
</evidence>
<dbReference type="WBParaSite" id="GPUH_0002668501-mRNA-1">
    <property type="protein sequence ID" value="GPUH_0002668501-mRNA-1"/>
    <property type="gene ID" value="GPUH_0002668501"/>
</dbReference>
<reference evidence="3" key="1">
    <citation type="submission" date="2016-06" db="UniProtKB">
        <authorList>
            <consortium name="WormBaseParasite"/>
        </authorList>
    </citation>
    <scope>IDENTIFICATION</scope>
</reference>
<protein>
    <submittedName>
        <fullName evidence="3">Adaptin_N domain-containing protein</fullName>
    </submittedName>
</protein>
<reference evidence="1 2" key="2">
    <citation type="submission" date="2018-11" db="EMBL/GenBank/DDBJ databases">
        <authorList>
            <consortium name="Pathogen Informatics"/>
        </authorList>
    </citation>
    <scope>NUCLEOTIDE SEQUENCE [LARGE SCALE GENOMIC DNA]</scope>
</reference>
<evidence type="ECO:0000313" key="2">
    <source>
        <dbReference type="Proteomes" id="UP000271098"/>
    </source>
</evidence>
<dbReference type="Proteomes" id="UP000271098">
    <property type="component" value="Unassembled WGS sequence"/>
</dbReference>
<dbReference type="EMBL" id="UYRT01112684">
    <property type="protein sequence ID" value="VDN46525.1"/>
    <property type="molecule type" value="Genomic_DNA"/>
</dbReference>
<organism evidence="3">
    <name type="scientific">Gongylonema pulchrum</name>
    <dbReference type="NCBI Taxonomy" id="637853"/>
    <lineage>
        <taxon>Eukaryota</taxon>
        <taxon>Metazoa</taxon>
        <taxon>Ecdysozoa</taxon>
        <taxon>Nematoda</taxon>
        <taxon>Chromadorea</taxon>
        <taxon>Rhabditida</taxon>
        <taxon>Spirurina</taxon>
        <taxon>Spiruromorpha</taxon>
        <taxon>Spiruroidea</taxon>
        <taxon>Gongylonematidae</taxon>
        <taxon>Gongylonema</taxon>
    </lineage>
</organism>
<name>A0A183F0B4_9BILA</name>
<gene>
    <name evidence="1" type="ORF">GPUH_LOCUS26656</name>
</gene>
<keyword evidence="2" id="KW-1185">Reference proteome</keyword>